<dbReference type="PANTHER" id="PTHR13779:SF7">
    <property type="entry name" value="ATPASE WRNIP1"/>
    <property type="match status" value="1"/>
</dbReference>
<dbReference type="EMBL" id="AGEE01000059">
    <property type="protein sequence ID" value="EHO04993.1"/>
    <property type="molecule type" value="Genomic_DNA"/>
</dbReference>
<accession>A0AAV3EYJ6</accession>
<dbReference type="GO" id="GO:0017116">
    <property type="term" value="F:single-stranded DNA helicase activity"/>
    <property type="evidence" value="ECO:0007669"/>
    <property type="project" value="TreeGrafter"/>
</dbReference>
<dbReference type="PANTHER" id="PTHR13779">
    <property type="entry name" value="WERNER HELICASE-INTERACTING PROTEIN 1 FAMILY MEMBER"/>
    <property type="match status" value="1"/>
</dbReference>
<sequence length="433" mass="48885">MRRDLITIMEAPLAERVRPHTLSDYVSQEHLVGENGILTNQLKVGFIPSLIFWGPPGTGKTTLAEIIAKESERPFYVLSAINSGVKDIREVIEKAKSNSGLFTARNPILFIDEIHRFSKSQQDSLLAAVERGWVTLIGATTENPSFEVIPALLSRCQVYTLNAFTKEDLQHLLERAMNKDLFLKKKKITLTETEALFRISGGDGRKLLNTFELIINATHDNEIEITNERVMQVVQKNTVLYDKTGEQHYDIVSAFIKSIRGSDPNGAVYWLARMIEGGEDVKFIARRLLIAASEDIGNANPTALIMANNTFQAVSVIGYPESRILLSQCAIYLATSPKSNSTYLAIGKAQQLVKQTGDLSVPIHLRNAPTKLMKELGYGKEYLYSHDYTNNFVEQEFLPDELEGTVLYEPGVNNRENSTREFLRNRWQFKYNY</sequence>
<dbReference type="GO" id="GO:0008047">
    <property type="term" value="F:enzyme activator activity"/>
    <property type="evidence" value="ECO:0007669"/>
    <property type="project" value="TreeGrafter"/>
</dbReference>
<reference evidence="8 9" key="1">
    <citation type="submission" date="2011-11" db="EMBL/GenBank/DDBJ databases">
        <title>The Genome Sequence of Myroides odoratimimus CIP 101113.</title>
        <authorList>
            <person name="Earl A."/>
            <person name="Ward D."/>
            <person name="Feldgarden M."/>
            <person name="Gevers D."/>
            <person name="Huys G."/>
            <person name="Young S.K."/>
            <person name="Zeng Q."/>
            <person name="Gargeya S."/>
            <person name="Fitzgerald M."/>
            <person name="Haas B."/>
            <person name="Abouelleil A."/>
            <person name="Alvarado L."/>
            <person name="Arachchi H.M."/>
            <person name="Berlin A."/>
            <person name="Brown A."/>
            <person name="Chapman S.B."/>
            <person name="Chen Z."/>
            <person name="Dunbar C."/>
            <person name="Freedman E."/>
            <person name="Gearin G."/>
            <person name="Goldberg J."/>
            <person name="Griggs A."/>
            <person name="Gujja S."/>
            <person name="Heiman D."/>
            <person name="Howarth C."/>
            <person name="Larson L."/>
            <person name="Lui A."/>
            <person name="MacDonald P.J.P."/>
            <person name="Montmayeur A."/>
            <person name="Murphy C."/>
            <person name="Neiman D."/>
            <person name="Pearson M."/>
            <person name="Priest M."/>
            <person name="Roberts A."/>
            <person name="Saif S."/>
            <person name="Shea T."/>
            <person name="Shenoy N."/>
            <person name="Sisk P."/>
            <person name="Stolte C."/>
            <person name="Sykes S."/>
            <person name="Wortman J."/>
            <person name="Nusbaum C."/>
            <person name="Birren B."/>
        </authorList>
    </citation>
    <scope>NUCLEOTIDE SEQUENCE [LARGE SCALE GENOMIC DNA]</scope>
    <source>
        <strain evidence="8 9">CIP 101113</strain>
    </source>
</reference>
<dbReference type="SUPFAM" id="SSF52540">
    <property type="entry name" value="P-loop containing nucleoside triphosphate hydrolases"/>
    <property type="match status" value="1"/>
</dbReference>
<dbReference type="Gene3D" id="3.40.50.300">
    <property type="entry name" value="P-loop containing nucleotide triphosphate hydrolases"/>
    <property type="match status" value="1"/>
</dbReference>
<dbReference type="FunFam" id="3.40.50.300:FF:000137">
    <property type="entry name" value="Replication-associated recombination protein A"/>
    <property type="match status" value="1"/>
</dbReference>
<dbReference type="Pfam" id="PF16193">
    <property type="entry name" value="AAA_assoc_2"/>
    <property type="match status" value="1"/>
</dbReference>
<evidence type="ECO:0000256" key="5">
    <source>
        <dbReference type="ARBA" id="ARBA00022741"/>
    </source>
</evidence>
<dbReference type="InterPro" id="IPR027417">
    <property type="entry name" value="P-loop_NTPase"/>
</dbReference>
<evidence type="ECO:0000256" key="4">
    <source>
        <dbReference type="ARBA" id="ARBA00022705"/>
    </source>
</evidence>
<dbReference type="InterPro" id="IPR021886">
    <property type="entry name" value="MgsA_C"/>
</dbReference>
<dbReference type="Gene3D" id="1.10.3710.10">
    <property type="entry name" value="DNA polymerase III clamp loader subunits, C-terminal domain"/>
    <property type="match status" value="1"/>
</dbReference>
<dbReference type="GO" id="GO:0016887">
    <property type="term" value="F:ATP hydrolysis activity"/>
    <property type="evidence" value="ECO:0007669"/>
    <property type="project" value="InterPro"/>
</dbReference>
<dbReference type="CDD" id="cd18139">
    <property type="entry name" value="HLD_clamp_RarA"/>
    <property type="match status" value="1"/>
</dbReference>
<dbReference type="GO" id="GO:0006261">
    <property type="term" value="P:DNA-templated DNA replication"/>
    <property type="evidence" value="ECO:0007669"/>
    <property type="project" value="TreeGrafter"/>
</dbReference>
<dbReference type="Gene3D" id="1.10.8.60">
    <property type="match status" value="1"/>
</dbReference>
<proteinExistence type="inferred from homology"/>
<gene>
    <name evidence="8" type="ORF">HMPREF9715_03590</name>
</gene>
<dbReference type="GO" id="GO:0000731">
    <property type="term" value="P:DNA synthesis involved in DNA repair"/>
    <property type="evidence" value="ECO:0007669"/>
    <property type="project" value="TreeGrafter"/>
</dbReference>
<dbReference type="Pfam" id="PF00004">
    <property type="entry name" value="AAA"/>
    <property type="match status" value="1"/>
</dbReference>
<dbReference type="GO" id="GO:0003677">
    <property type="term" value="F:DNA binding"/>
    <property type="evidence" value="ECO:0007669"/>
    <property type="project" value="InterPro"/>
</dbReference>
<evidence type="ECO:0000259" key="7">
    <source>
        <dbReference type="SMART" id="SM00382"/>
    </source>
</evidence>
<name>A0AAV3EYJ6_9FLAO</name>
<dbReference type="GO" id="GO:0005524">
    <property type="term" value="F:ATP binding"/>
    <property type="evidence" value="ECO:0007669"/>
    <property type="project" value="UniProtKB-KW"/>
</dbReference>
<dbReference type="InterPro" id="IPR032423">
    <property type="entry name" value="AAA_assoc_2"/>
</dbReference>
<evidence type="ECO:0000313" key="9">
    <source>
        <dbReference type="Proteomes" id="UP000004834"/>
    </source>
</evidence>
<evidence type="ECO:0000256" key="2">
    <source>
        <dbReference type="ARBA" id="ARBA00008959"/>
    </source>
</evidence>
<keyword evidence="6" id="KW-0067">ATP-binding</keyword>
<dbReference type="CDD" id="cd00009">
    <property type="entry name" value="AAA"/>
    <property type="match status" value="1"/>
</dbReference>
<evidence type="ECO:0000256" key="6">
    <source>
        <dbReference type="ARBA" id="ARBA00022840"/>
    </source>
</evidence>
<dbReference type="InterPro" id="IPR008921">
    <property type="entry name" value="DNA_pol3_clamp-load_cplx_C"/>
</dbReference>
<comment type="caution">
    <text evidence="8">The sequence shown here is derived from an EMBL/GenBank/DDBJ whole genome shotgun (WGS) entry which is preliminary data.</text>
</comment>
<evidence type="ECO:0000256" key="1">
    <source>
        <dbReference type="ARBA" id="ARBA00002393"/>
    </source>
</evidence>
<evidence type="ECO:0000313" key="8">
    <source>
        <dbReference type="EMBL" id="EHO04993.1"/>
    </source>
</evidence>
<feature type="domain" description="AAA+ ATPase" evidence="7">
    <location>
        <begin position="46"/>
        <end position="164"/>
    </location>
</feature>
<organism evidence="8 9">
    <name type="scientific">Myroides odoratimimus CIP 101113</name>
    <dbReference type="NCBI Taxonomy" id="883154"/>
    <lineage>
        <taxon>Bacteria</taxon>
        <taxon>Pseudomonadati</taxon>
        <taxon>Bacteroidota</taxon>
        <taxon>Flavobacteriia</taxon>
        <taxon>Flavobacteriales</taxon>
        <taxon>Flavobacteriaceae</taxon>
        <taxon>Myroides</taxon>
    </lineage>
</organism>
<keyword evidence="4" id="KW-0235">DNA replication</keyword>
<dbReference type="SUPFAM" id="SSF48019">
    <property type="entry name" value="post-AAA+ oligomerization domain-like"/>
    <property type="match status" value="1"/>
</dbReference>
<dbReference type="Pfam" id="PF12002">
    <property type="entry name" value="MgsA_C"/>
    <property type="match status" value="1"/>
</dbReference>
<dbReference type="Gene3D" id="1.20.272.10">
    <property type="match status" value="1"/>
</dbReference>
<dbReference type="SMART" id="SM00382">
    <property type="entry name" value="AAA"/>
    <property type="match status" value="1"/>
</dbReference>
<dbReference type="InterPro" id="IPR003593">
    <property type="entry name" value="AAA+_ATPase"/>
</dbReference>
<comment type="similarity">
    <text evidence="2">Belongs to the AAA ATPase family. RarA/MGS1/WRNIP1 subfamily.</text>
</comment>
<dbReference type="Proteomes" id="UP000004834">
    <property type="component" value="Unassembled WGS sequence"/>
</dbReference>
<dbReference type="InterPro" id="IPR003959">
    <property type="entry name" value="ATPase_AAA_core"/>
</dbReference>
<dbReference type="InterPro" id="IPR051314">
    <property type="entry name" value="AAA_ATPase_RarA/MGS1/WRNIP1"/>
</dbReference>
<dbReference type="AlphaFoldDB" id="A0AAV3EYJ6"/>
<dbReference type="FunFam" id="1.10.3710.10:FF:000004">
    <property type="entry name" value="Putative ATPase, AAA family"/>
    <property type="match status" value="1"/>
</dbReference>
<evidence type="ECO:0000256" key="3">
    <source>
        <dbReference type="ARBA" id="ARBA00020776"/>
    </source>
</evidence>
<keyword evidence="5" id="KW-0547">Nucleotide-binding</keyword>
<dbReference type="FunFam" id="1.20.272.10:FF:000001">
    <property type="entry name" value="Putative AAA family ATPase"/>
    <property type="match status" value="1"/>
</dbReference>
<protein>
    <recommendedName>
        <fullName evidence="3">Replication-associated recombination protein A</fullName>
    </recommendedName>
</protein>
<comment type="function">
    <text evidence="1">DNA-dependent ATPase that plays important roles in cellular responses to stalled DNA replication processes.</text>
</comment>